<reference evidence="1" key="2">
    <citation type="journal article" date="2015" name="Fish Shellfish Immunol.">
        <title>Early steps in the European eel (Anguilla anguilla)-Vibrio vulnificus interaction in the gills: Role of the RtxA13 toxin.</title>
        <authorList>
            <person name="Callol A."/>
            <person name="Pajuelo D."/>
            <person name="Ebbesson L."/>
            <person name="Teles M."/>
            <person name="MacKenzie S."/>
            <person name="Amaro C."/>
        </authorList>
    </citation>
    <scope>NUCLEOTIDE SEQUENCE</scope>
</reference>
<name>A0A0E9TEU7_ANGAN</name>
<evidence type="ECO:0000313" key="1">
    <source>
        <dbReference type="EMBL" id="JAH52126.1"/>
    </source>
</evidence>
<dbReference type="AlphaFoldDB" id="A0A0E9TEU7"/>
<proteinExistence type="predicted"/>
<dbReference type="EMBL" id="GBXM01056451">
    <property type="protein sequence ID" value="JAH52126.1"/>
    <property type="molecule type" value="Transcribed_RNA"/>
</dbReference>
<protein>
    <submittedName>
        <fullName evidence="1">Uncharacterized protein</fullName>
    </submittedName>
</protein>
<organism evidence="1">
    <name type="scientific">Anguilla anguilla</name>
    <name type="common">European freshwater eel</name>
    <name type="synonym">Muraena anguilla</name>
    <dbReference type="NCBI Taxonomy" id="7936"/>
    <lineage>
        <taxon>Eukaryota</taxon>
        <taxon>Metazoa</taxon>
        <taxon>Chordata</taxon>
        <taxon>Craniata</taxon>
        <taxon>Vertebrata</taxon>
        <taxon>Euteleostomi</taxon>
        <taxon>Actinopterygii</taxon>
        <taxon>Neopterygii</taxon>
        <taxon>Teleostei</taxon>
        <taxon>Anguilliformes</taxon>
        <taxon>Anguillidae</taxon>
        <taxon>Anguilla</taxon>
    </lineage>
</organism>
<accession>A0A0E9TEU7</accession>
<reference evidence="1" key="1">
    <citation type="submission" date="2014-11" db="EMBL/GenBank/DDBJ databases">
        <authorList>
            <person name="Amaro Gonzalez C."/>
        </authorList>
    </citation>
    <scope>NUCLEOTIDE SEQUENCE</scope>
</reference>
<sequence length="52" mass="5900">MPEHCCRDLLSFSQKELVRTGTDLSMRPGSQLAFQMIQRRWMGLKSGLCAGQ</sequence>